<proteinExistence type="predicted"/>
<name>A0A5K7ZVL5_9BACT</name>
<dbReference type="EMBL" id="AP021876">
    <property type="protein sequence ID" value="BBO84238.1"/>
    <property type="molecule type" value="Genomic_DNA"/>
</dbReference>
<gene>
    <name evidence="1" type="ORF">DSCO28_48040</name>
</gene>
<dbReference type="KEGG" id="dov:DSCO28_48040"/>
<dbReference type="RefSeq" id="WP_155324229.1">
    <property type="nucleotide sequence ID" value="NZ_AP021876.1"/>
</dbReference>
<organism evidence="1 2">
    <name type="scientific">Desulfosarcina ovata subsp. sediminis</name>
    <dbReference type="NCBI Taxonomy" id="885957"/>
    <lineage>
        <taxon>Bacteria</taxon>
        <taxon>Pseudomonadati</taxon>
        <taxon>Thermodesulfobacteriota</taxon>
        <taxon>Desulfobacteria</taxon>
        <taxon>Desulfobacterales</taxon>
        <taxon>Desulfosarcinaceae</taxon>
        <taxon>Desulfosarcina</taxon>
    </lineage>
</organism>
<sequence length="74" mass="8403">MIKLEDLKKGCFIKGLDSNSTVKTIAVEFVSEKFGLTFEIFTREKMETSSTGNFFIEHDLIIAKLDQLARAEDL</sequence>
<dbReference type="AlphaFoldDB" id="A0A5K7ZVL5"/>
<evidence type="ECO:0000313" key="2">
    <source>
        <dbReference type="Proteomes" id="UP000425960"/>
    </source>
</evidence>
<reference evidence="1 2" key="1">
    <citation type="submission" date="2019-11" db="EMBL/GenBank/DDBJ databases">
        <title>Comparative genomics of hydrocarbon-degrading Desulfosarcina strains.</title>
        <authorList>
            <person name="Watanabe M."/>
            <person name="Kojima H."/>
            <person name="Fukui M."/>
        </authorList>
    </citation>
    <scope>NUCLEOTIDE SEQUENCE [LARGE SCALE GENOMIC DNA]</scope>
    <source>
        <strain evidence="1 2">28bB2T</strain>
    </source>
</reference>
<evidence type="ECO:0000313" key="1">
    <source>
        <dbReference type="EMBL" id="BBO84238.1"/>
    </source>
</evidence>
<protein>
    <submittedName>
        <fullName evidence="1">Uncharacterized protein</fullName>
    </submittedName>
</protein>
<dbReference type="Proteomes" id="UP000425960">
    <property type="component" value="Chromosome"/>
</dbReference>
<accession>A0A5K7ZVL5</accession>